<dbReference type="GO" id="GO:0003697">
    <property type="term" value="F:single-stranded DNA binding"/>
    <property type="evidence" value="ECO:0007669"/>
    <property type="project" value="UniProtKB-UniRule"/>
</dbReference>
<dbReference type="GO" id="GO:0005666">
    <property type="term" value="C:RNA polymerase III complex"/>
    <property type="evidence" value="ECO:0007669"/>
    <property type="project" value="UniProtKB-UniRule"/>
</dbReference>
<reference evidence="10" key="1">
    <citation type="submission" date="2023-03" db="EMBL/GenBank/DDBJ databases">
        <title>Mating type loci evolution in Malassezia.</title>
        <authorList>
            <person name="Coelho M.A."/>
        </authorList>
    </citation>
    <scope>NUCLEOTIDE SEQUENCE</scope>
    <source>
        <strain evidence="10">CBS 12830</strain>
    </source>
</reference>
<keyword evidence="3 6" id="KW-0804">Transcription</keyword>
<organism evidence="10 11">
    <name type="scientific">Malassezia equina</name>
    <dbReference type="NCBI Taxonomy" id="1381935"/>
    <lineage>
        <taxon>Eukaryota</taxon>
        <taxon>Fungi</taxon>
        <taxon>Dikarya</taxon>
        <taxon>Basidiomycota</taxon>
        <taxon>Ustilaginomycotina</taxon>
        <taxon>Malasseziomycetes</taxon>
        <taxon>Malasseziales</taxon>
        <taxon>Malasseziaceae</taxon>
        <taxon>Malassezia</taxon>
    </lineage>
</organism>
<dbReference type="InterPro" id="IPR036388">
    <property type="entry name" value="WH-like_DNA-bd_sf"/>
</dbReference>
<dbReference type="InterPro" id="IPR008806">
    <property type="entry name" value="RNA_pol_III_Rpc82_C"/>
</dbReference>
<comment type="function">
    <text evidence="5 6">DNA-dependent RNA polymerase catalyzes the transcription of DNA into RNA using the four ribonucleoside triphosphates as substrates. Specific core component of RNA polymerase III which synthesizes small RNAs, such as 5S rRNA and tRNAs.</text>
</comment>
<evidence type="ECO:0000256" key="5">
    <source>
        <dbReference type="ARBA" id="ARBA00025127"/>
    </source>
</evidence>
<dbReference type="PANTHER" id="PTHR12949">
    <property type="entry name" value="RNA POLYMERASE III DNA DIRECTED -RELATED"/>
    <property type="match status" value="1"/>
</dbReference>
<dbReference type="InterPro" id="IPR055207">
    <property type="entry name" value="POLR3C_WHD"/>
</dbReference>
<evidence type="ECO:0000256" key="6">
    <source>
        <dbReference type="RuleBase" id="RU367076"/>
    </source>
</evidence>
<evidence type="ECO:0000256" key="7">
    <source>
        <dbReference type="SAM" id="MobiDB-lite"/>
    </source>
</evidence>
<name>A0AAF0EHC6_9BASI</name>
<comment type="subcellular location">
    <subcellularLocation>
        <location evidence="1 6">Nucleus</location>
    </subcellularLocation>
</comment>
<keyword evidence="2 6" id="KW-0240">DNA-directed RNA polymerase</keyword>
<comment type="similarity">
    <text evidence="6">Belongs to the RNA polymerase beta chain family.</text>
</comment>
<accession>A0AAF0EHC6</accession>
<keyword evidence="11" id="KW-1185">Reference proteome</keyword>
<dbReference type="Gene3D" id="1.10.10.10">
    <property type="entry name" value="Winged helix-like DNA-binding domain superfamily/Winged helix DNA-binding domain"/>
    <property type="match status" value="2"/>
</dbReference>
<evidence type="ECO:0000259" key="8">
    <source>
        <dbReference type="Pfam" id="PF05645"/>
    </source>
</evidence>
<proteinExistence type="inferred from homology"/>
<gene>
    <name evidence="10" type="primary">RPC82</name>
    <name evidence="10" type="ORF">MEQU1_001402</name>
</gene>
<dbReference type="Proteomes" id="UP001214415">
    <property type="component" value="Chromosome 2"/>
</dbReference>
<evidence type="ECO:0000256" key="1">
    <source>
        <dbReference type="ARBA" id="ARBA00004123"/>
    </source>
</evidence>
<feature type="domain" description="RNA polymerase III Rpc82 C -terminal" evidence="8">
    <location>
        <begin position="137"/>
        <end position="300"/>
    </location>
</feature>
<dbReference type="AlphaFoldDB" id="A0AAF0EHC6"/>
<evidence type="ECO:0000256" key="3">
    <source>
        <dbReference type="ARBA" id="ARBA00023163"/>
    </source>
</evidence>
<evidence type="ECO:0000313" key="11">
    <source>
        <dbReference type="Proteomes" id="UP001214415"/>
    </source>
</evidence>
<comment type="subunit">
    <text evidence="6">Component of the RNA polymerase III (Pol III) complex consisting of 17 subunits.</text>
</comment>
<feature type="compositionally biased region" description="Polar residues" evidence="7">
    <location>
        <begin position="19"/>
        <end position="29"/>
    </location>
</feature>
<evidence type="ECO:0000313" key="10">
    <source>
        <dbReference type="EMBL" id="WFD22726.1"/>
    </source>
</evidence>
<evidence type="ECO:0000256" key="2">
    <source>
        <dbReference type="ARBA" id="ARBA00022478"/>
    </source>
</evidence>
<protein>
    <recommendedName>
        <fullName evidence="6">DNA-directed RNA polymerase III subunit RPC3</fullName>
        <shortName evidence="6">RNA polymerase III subunit C3</shortName>
    </recommendedName>
</protein>
<dbReference type="Pfam" id="PF05645">
    <property type="entry name" value="RNA_pol_Rpc82"/>
    <property type="match status" value="1"/>
</dbReference>
<dbReference type="GO" id="GO:0006351">
    <property type="term" value="P:DNA-templated transcription"/>
    <property type="evidence" value="ECO:0007669"/>
    <property type="project" value="InterPro"/>
</dbReference>
<evidence type="ECO:0000256" key="4">
    <source>
        <dbReference type="ARBA" id="ARBA00023242"/>
    </source>
</evidence>
<evidence type="ECO:0000259" key="9">
    <source>
        <dbReference type="Pfam" id="PF22536"/>
    </source>
</evidence>
<sequence>MTLPELVRRINTPVGGRQHAQSSRKSSLAPQDKSDPNAIPVRLIQQALVVLIQHHCVQHSRPSGSHSYADEEFFEVDVDEVLCRLRFGNYMSLAQEWGGDDVHLVDALKRDPTMSGTSSEAPDRELQQRAASLRDLLARMLLDSLVRPSTPVQHVSLQDRALALESMLQRAQKGVPTAKSLREIKAKVAAMIDEEDRREWEGANDGTDDLRLGLKRKVTASAGPDKRSKRHANSDVSTSRADVEIDLDVWLRVHYDYFHIQIRNEVIASAISNKYNAATGEVMRLMLQADHAGLARCEKDELRFLAPFGSSTTVSAGGSARVATSFTIEYVNILKQLQLQMVRNMVVDRFGAMAGRIFSILVEKGKLEEKHISKIGLISMGETRDVCSRLFASSILSLQEVPKGSERNPQRTFFLWFVDVNKCKAWLLDHLYKTLGQLSRRRLYEQARKASLLRKAERTDVREAAEALLTDWERKELASLQSLLEAITVAEARVLRDAFILQHFST</sequence>
<dbReference type="InterPro" id="IPR039748">
    <property type="entry name" value="RPC3"/>
</dbReference>
<keyword evidence="4 6" id="KW-0539">Nucleus</keyword>
<dbReference type="PANTHER" id="PTHR12949:SF0">
    <property type="entry name" value="DNA-DIRECTED RNA POLYMERASE III SUBUNIT RPC3"/>
    <property type="match status" value="1"/>
</dbReference>
<dbReference type="EMBL" id="CP119901">
    <property type="protein sequence ID" value="WFD22726.1"/>
    <property type="molecule type" value="Genomic_DNA"/>
</dbReference>
<feature type="region of interest" description="Disordered" evidence="7">
    <location>
        <begin position="10"/>
        <end position="36"/>
    </location>
</feature>
<dbReference type="Pfam" id="PF22536">
    <property type="entry name" value="WHD_POLR3C"/>
    <property type="match status" value="1"/>
</dbReference>
<feature type="domain" description="DNA-directed RNA polymerase III subunit RPC3 winged-helix" evidence="9">
    <location>
        <begin position="342"/>
        <end position="418"/>
    </location>
</feature>